<keyword evidence="2" id="KW-1185">Reference proteome</keyword>
<name>A0A813C6S4_9DINO</name>
<dbReference type="Gene3D" id="1.25.40.10">
    <property type="entry name" value="Tetratricopeptide repeat domain"/>
    <property type="match status" value="2"/>
</dbReference>
<gene>
    <name evidence="1" type="ORF">SNEC2469_LOCUS33539</name>
</gene>
<evidence type="ECO:0000313" key="1">
    <source>
        <dbReference type="EMBL" id="CAE7939518.1"/>
    </source>
</evidence>
<dbReference type="InterPro" id="IPR011990">
    <property type="entry name" value="TPR-like_helical_dom_sf"/>
</dbReference>
<dbReference type="EMBL" id="CAJNJA010088985">
    <property type="protein sequence ID" value="CAE7939518.1"/>
    <property type="molecule type" value="Genomic_DNA"/>
</dbReference>
<reference evidence="1" key="1">
    <citation type="submission" date="2021-02" db="EMBL/GenBank/DDBJ databases">
        <authorList>
            <person name="Dougan E. K."/>
            <person name="Rhodes N."/>
            <person name="Thang M."/>
            <person name="Chan C."/>
        </authorList>
    </citation>
    <scope>NUCLEOTIDE SEQUENCE</scope>
</reference>
<dbReference type="SUPFAM" id="SSF48452">
    <property type="entry name" value="TPR-like"/>
    <property type="match status" value="1"/>
</dbReference>
<organism evidence="1 2">
    <name type="scientific">Symbiodinium necroappetens</name>
    <dbReference type="NCBI Taxonomy" id="1628268"/>
    <lineage>
        <taxon>Eukaryota</taxon>
        <taxon>Sar</taxon>
        <taxon>Alveolata</taxon>
        <taxon>Dinophyceae</taxon>
        <taxon>Suessiales</taxon>
        <taxon>Symbiodiniaceae</taxon>
        <taxon>Symbiodinium</taxon>
    </lineage>
</organism>
<protein>
    <submittedName>
        <fullName evidence="1">Uncharacterized protein</fullName>
    </submittedName>
</protein>
<dbReference type="Proteomes" id="UP000601435">
    <property type="component" value="Unassembled WGS sequence"/>
</dbReference>
<sequence length="404" mass="45484">MASRLVLRCFRPFRPAGRVRCQRFGVDCASRRWKAVEPSTMPSSKTEQPDINWTALSEEDAELFESLQSAVSALGDEADHPMIEVRDKLAVAFRDKAALLKRNWTDEMFQEGQHLNEEKVAEIEAAMATDLGSFGGGLQNGQNLGNALDLVGAYMKNYKLDKADAVLAKCGPFVSHRGGVWMVKWLNHVSTVRMKQSRHLEALEMLYDLEMYSPYNSQEAPEFFTTLYRNQAWALKALGRVEEAAMYFNRMASASKHSKGDLDWFDKWDLGKVAAARAWRDGDMKAFYLARSLVEEALELQILQEPDDLVMRAKVHDSLAECFLIVKEHAKADEHYSAAYKLLLDTVGNQSPLYGKQARHLANLRIEEGRYAEALPLLSEALEVESSKDAVNVTELLELEPASA</sequence>
<dbReference type="OrthoDB" id="429562at2759"/>
<accession>A0A813C6S4</accession>
<evidence type="ECO:0000313" key="2">
    <source>
        <dbReference type="Proteomes" id="UP000601435"/>
    </source>
</evidence>
<dbReference type="AlphaFoldDB" id="A0A813C6S4"/>
<proteinExistence type="predicted"/>
<comment type="caution">
    <text evidence="1">The sequence shown here is derived from an EMBL/GenBank/DDBJ whole genome shotgun (WGS) entry which is preliminary data.</text>
</comment>